<reference evidence="1 2" key="1">
    <citation type="submission" date="2018-10" db="EMBL/GenBank/DDBJ databases">
        <title>Phylogenomics of Brevibacillus.</title>
        <authorList>
            <person name="Dunlap C."/>
        </authorList>
    </citation>
    <scope>NUCLEOTIDE SEQUENCE [LARGE SCALE GENOMIC DNA]</scope>
    <source>
        <strain evidence="1 2">NRRL NRS 1219</strain>
    </source>
</reference>
<sequence length="60" mass="6484">MAENFAALTGAWWRGRAFTRTSRVCLLLAHELCGKRRSGTMAAGRAGAIVFFGCSCECGR</sequence>
<dbReference type="OrthoDB" id="9798687at2"/>
<dbReference type="AlphaFoldDB" id="A0A3M8BDS4"/>
<evidence type="ECO:0000313" key="1">
    <source>
        <dbReference type="EMBL" id="RNB61546.1"/>
    </source>
</evidence>
<evidence type="ECO:0000313" key="2">
    <source>
        <dbReference type="Proteomes" id="UP000276178"/>
    </source>
</evidence>
<comment type="caution">
    <text evidence="1">The sequence shown here is derived from an EMBL/GenBank/DDBJ whole genome shotgun (WGS) entry which is preliminary data.</text>
</comment>
<name>A0A3M8BDS4_9BACL</name>
<dbReference type="EMBL" id="RHHN01000004">
    <property type="protein sequence ID" value="RNB61546.1"/>
    <property type="molecule type" value="Genomic_DNA"/>
</dbReference>
<organism evidence="1 2">
    <name type="scientific">Brevibacillus agri</name>
    <dbReference type="NCBI Taxonomy" id="51101"/>
    <lineage>
        <taxon>Bacteria</taxon>
        <taxon>Bacillati</taxon>
        <taxon>Bacillota</taxon>
        <taxon>Bacilli</taxon>
        <taxon>Bacillales</taxon>
        <taxon>Paenibacillaceae</taxon>
        <taxon>Brevibacillus</taxon>
    </lineage>
</organism>
<gene>
    <name evidence="1" type="ORF">EB820_00630</name>
</gene>
<dbReference type="Proteomes" id="UP000276178">
    <property type="component" value="Unassembled WGS sequence"/>
</dbReference>
<proteinExistence type="predicted"/>
<protein>
    <submittedName>
        <fullName evidence="1">Uncharacterized protein</fullName>
    </submittedName>
</protein>
<accession>A0A3M8BDS4</accession>